<evidence type="ECO:0000313" key="2">
    <source>
        <dbReference type="EMBL" id="GLI61885.1"/>
    </source>
</evidence>
<name>A0ABQ5RW80_9CHLO</name>
<feature type="domain" description="Erythromycin biosynthesis protein CIII-like C-terminal" evidence="1">
    <location>
        <begin position="80"/>
        <end position="177"/>
    </location>
</feature>
<accession>A0ABQ5RW80</accession>
<dbReference type="Pfam" id="PF06722">
    <property type="entry name" value="EryCIII-like_C"/>
    <property type="match status" value="1"/>
</dbReference>
<sequence>FGSHHHVQSFGFSMHSRLANLARPWTDLWVDRKPIYIGFGSVTLAEGRALALEIREAVAATGVRAVVSAGGWDCLGIAGGNGSSTGSVTSDILVVRDVPHTWLFPRCAAVIHHGGVGTTVAGLLAGCPTFVAPSFGDLFLWGELCGRAGVGPMPVPIYKLTRIDLHYAILVLLSEDARDAAKALGGRLRQTDGLAAAVQHMYRGLTVETSW</sequence>
<dbReference type="PANTHER" id="PTHR48050:SF13">
    <property type="entry name" value="STEROL 3-BETA-GLUCOSYLTRANSFERASE UGT80A2"/>
    <property type="match status" value="1"/>
</dbReference>
<protein>
    <recommendedName>
        <fullName evidence="1">Erythromycin biosynthesis protein CIII-like C-terminal domain-containing protein</fullName>
    </recommendedName>
</protein>
<reference evidence="2 3" key="1">
    <citation type="journal article" date="2023" name="IScience">
        <title>Expanded male sex-determining region conserved during the evolution of homothallism in the green alga Volvox.</title>
        <authorList>
            <person name="Yamamoto K."/>
            <person name="Matsuzaki R."/>
            <person name="Mahakham W."/>
            <person name="Heman W."/>
            <person name="Sekimoto H."/>
            <person name="Kawachi M."/>
            <person name="Minakuchi Y."/>
            <person name="Toyoda A."/>
            <person name="Nozaki H."/>
        </authorList>
    </citation>
    <scope>NUCLEOTIDE SEQUENCE [LARGE SCALE GENOMIC DNA]</scope>
    <source>
        <strain evidence="2 3">NIES-4468</strain>
    </source>
</reference>
<dbReference type="InterPro" id="IPR010610">
    <property type="entry name" value="EryCIII-like_C"/>
</dbReference>
<dbReference type="PANTHER" id="PTHR48050">
    <property type="entry name" value="STEROL 3-BETA-GLUCOSYLTRANSFERASE"/>
    <property type="match status" value="1"/>
</dbReference>
<evidence type="ECO:0000259" key="1">
    <source>
        <dbReference type="Pfam" id="PF06722"/>
    </source>
</evidence>
<evidence type="ECO:0000313" key="3">
    <source>
        <dbReference type="Proteomes" id="UP001165090"/>
    </source>
</evidence>
<feature type="non-terminal residue" evidence="2">
    <location>
        <position position="1"/>
    </location>
</feature>
<proteinExistence type="predicted"/>
<dbReference type="Proteomes" id="UP001165090">
    <property type="component" value="Unassembled WGS sequence"/>
</dbReference>
<dbReference type="Gene3D" id="3.40.50.2000">
    <property type="entry name" value="Glycogen Phosphorylase B"/>
    <property type="match status" value="1"/>
</dbReference>
<gene>
    <name evidence="2" type="ORF">VaNZ11_004396</name>
</gene>
<dbReference type="InterPro" id="IPR050426">
    <property type="entry name" value="Glycosyltransferase_28"/>
</dbReference>
<organism evidence="2 3">
    <name type="scientific">Volvox africanus</name>
    <dbReference type="NCBI Taxonomy" id="51714"/>
    <lineage>
        <taxon>Eukaryota</taxon>
        <taxon>Viridiplantae</taxon>
        <taxon>Chlorophyta</taxon>
        <taxon>core chlorophytes</taxon>
        <taxon>Chlorophyceae</taxon>
        <taxon>CS clade</taxon>
        <taxon>Chlamydomonadales</taxon>
        <taxon>Volvocaceae</taxon>
        <taxon>Volvox</taxon>
    </lineage>
</organism>
<dbReference type="EMBL" id="BSDZ01000011">
    <property type="protein sequence ID" value="GLI61885.1"/>
    <property type="molecule type" value="Genomic_DNA"/>
</dbReference>
<dbReference type="SUPFAM" id="SSF53756">
    <property type="entry name" value="UDP-Glycosyltransferase/glycogen phosphorylase"/>
    <property type="match status" value="1"/>
</dbReference>
<keyword evidence="3" id="KW-1185">Reference proteome</keyword>
<comment type="caution">
    <text evidence="2">The sequence shown here is derived from an EMBL/GenBank/DDBJ whole genome shotgun (WGS) entry which is preliminary data.</text>
</comment>